<dbReference type="RefSeq" id="WP_290400297.1">
    <property type="nucleotide sequence ID" value="NZ_JAUHLN010000002.1"/>
</dbReference>
<protein>
    <submittedName>
        <fullName evidence="2">DUF2254 domain-containing protein</fullName>
    </submittedName>
</protein>
<gene>
    <name evidence="2" type="ORF">QYF49_14630</name>
</gene>
<feature type="transmembrane region" description="Helical" evidence="1">
    <location>
        <begin position="71"/>
        <end position="101"/>
    </location>
</feature>
<dbReference type="Proteomes" id="UP001168694">
    <property type="component" value="Unassembled WGS sequence"/>
</dbReference>
<keyword evidence="3" id="KW-1185">Reference proteome</keyword>
<reference evidence="2" key="1">
    <citation type="submission" date="2023-06" db="EMBL/GenBank/DDBJ databases">
        <title>Draft Genome Sequences of Representative Paenibacillus Polymyxa, Bacillus cereus, Fictibacillus sp., and Brevibacillus agri Strains Isolated from Amazonian Dark Earth.</title>
        <authorList>
            <person name="Pellegrinetti T.A."/>
            <person name="Cunha I.C.M."/>
            <person name="Chaves M.G."/>
            <person name="Freitas A.S."/>
            <person name="Silva A.V.R."/>
            <person name="Tsai S.M."/>
            <person name="Mendes L.W."/>
        </authorList>
    </citation>
    <scope>NUCLEOTIDE SEQUENCE</scope>
    <source>
        <strain evidence="2">CENA-BCM004</strain>
    </source>
</reference>
<dbReference type="Pfam" id="PF10011">
    <property type="entry name" value="DUF2254"/>
    <property type="match status" value="1"/>
</dbReference>
<comment type="caution">
    <text evidence="2">The sequence shown here is derived from an EMBL/GenBank/DDBJ whole genome shotgun (WGS) entry which is preliminary data.</text>
</comment>
<evidence type="ECO:0000256" key="1">
    <source>
        <dbReference type="SAM" id="Phobius"/>
    </source>
</evidence>
<proteinExistence type="predicted"/>
<keyword evidence="1" id="KW-0812">Transmembrane</keyword>
<sequence>MAQVRLLDKYLRRYTQLSERELSHQLQTNLWFTPVLYIFNSFILLAIAFTADYKLKTGEKMWSIFSVNYDLTQALVSTLTAATLTLTTFTFNLILVVFTTFSGQFSPRILKNFIASKATQRILGIFTASFFYMLFSFLFLNKRFTEQFFTVPLMAVILASVSMGTFIFFINHAVAWLQVNKMTNEMKKESLAIVDGSLQKEIEPYRVKDTGPVKKLVEDLVKSPGNQIKSNKAGYIQLIDFAEIMEEAQKDDIIIELKHAIGDYVFNTTPILTYWKRQGQTIDEYKYLAFFSFGKRQTEVQDIEFSINKLVEVAIRSVGNFDPKTAQNAIYQLGELLTYISCVANFDPYLVDPNGQLRVILQEKEFSHYLYNGLGYIRHYSENNVVVGIEILKVLDMIAQSANPRDYEAIWDFAVYTAQGFEKDFLFGLDYEKFNSALYDIAVSTKHEGDYEHLREKAGSQ</sequence>
<dbReference type="EMBL" id="JAUHLN010000002">
    <property type="protein sequence ID" value="MDN4074229.1"/>
    <property type="molecule type" value="Genomic_DNA"/>
</dbReference>
<keyword evidence="1" id="KW-1133">Transmembrane helix</keyword>
<name>A0ABT8E8J8_9BACL</name>
<feature type="transmembrane region" description="Helical" evidence="1">
    <location>
        <begin position="30"/>
        <end position="51"/>
    </location>
</feature>
<evidence type="ECO:0000313" key="3">
    <source>
        <dbReference type="Proteomes" id="UP001168694"/>
    </source>
</evidence>
<feature type="transmembrane region" description="Helical" evidence="1">
    <location>
        <begin position="152"/>
        <end position="177"/>
    </location>
</feature>
<organism evidence="2 3">
    <name type="scientific">Fictibacillus terranigra</name>
    <dbReference type="NCBI Taxonomy" id="3058424"/>
    <lineage>
        <taxon>Bacteria</taxon>
        <taxon>Bacillati</taxon>
        <taxon>Bacillota</taxon>
        <taxon>Bacilli</taxon>
        <taxon>Bacillales</taxon>
        <taxon>Fictibacillaceae</taxon>
        <taxon>Fictibacillus</taxon>
    </lineage>
</organism>
<accession>A0ABT8E8J8</accession>
<feature type="transmembrane region" description="Helical" evidence="1">
    <location>
        <begin position="122"/>
        <end position="140"/>
    </location>
</feature>
<keyword evidence="1" id="KW-0472">Membrane</keyword>
<evidence type="ECO:0000313" key="2">
    <source>
        <dbReference type="EMBL" id="MDN4074229.1"/>
    </source>
</evidence>
<dbReference type="InterPro" id="IPR018723">
    <property type="entry name" value="DUF2254_membrane"/>
</dbReference>